<proteinExistence type="predicted"/>
<comment type="caution">
    <text evidence="2">The sequence shown here is derived from an EMBL/GenBank/DDBJ whole genome shotgun (WGS) entry which is preliminary data.</text>
</comment>
<dbReference type="InterPro" id="IPR027275">
    <property type="entry name" value="PRC-brl_dom"/>
</dbReference>
<dbReference type="SUPFAM" id="SSF50346">
    <property type="entry name" value="PRC-barrel domain"/>
    <property type="match status" value="1"/>
</dbReference>
<dbReference type="Gene3D" id="2.30.30.240">
    <property type="entry name" value="PRC-barrel domain"/>
    <property type="match status" value="1"/>
</dbReference>
<feature type="domain" description="PRC-barrel" evidence="1">
    <location>
        <begin position="3"/>
        <end position="78"/>
    </location>
</feature>
<dbReference type="InterPro" id="IPR011033">
    <property type="entry name" value="PRC_barrel-like_sf"/>
</dbReference>
<evidence type="ECO:0000313" key="3">
    <source>
        <dbReference type="Proteomes" id="UP001364890"/>
    </source>
</evidence>
<protein>
    <submittedName>
        <fullName evidence="2">YlmC/YmxH family sporulation protein</fullName>
    </submittedName>
</protein>
<accession>A0ABU8F0L7</accession>
<dbReference type="NCBIfam" id="TIGR02888">
    <property type="entry name" value="spore_YlmC_YmxH"/>
    <property type="match status" value="1"/>
</dbReference>
<dbReference type="RefSeq" id="WP_336496071.1">
    <property type="nucleotide sequence ID" value="NZ_JBAWSY010000001.1"/>
</dbReference>
<dbReference type="Pfam" id="PF05239">
    <property type="entry name" value="PRC"/>
    <property type="match status" value="1"/>
</dbReference>
<organism evidence="2 3">
    <name type="scientific">Psychrobacillus mangrovi</name>
    <dbReference type="NCBI Taxonomy" id="3117745"/>
    <lineage>
        <taxon>Bacteria</taxon>
        <taxon>Bacillati</taxon>
        <taxon>Bacillota</taxon>
        <taxon>Bacilli</taxon>
        <taxon>Bacillales</taxon>
        <taxon>Bacillaceae</taxon>
        <taxon>Psychrobacillus</taxon>
    </lineage>
</organism>
<reference evidence="2 3" key="1">
    <citation type="submission" date="2024-01" db="EMBL/GenBank/DDBJ databases">
        <title>Seven novel Bacillus-like species.</title>
        <authorList>
            <person name="Liu G."/>
        </authorList>
    </citation>
    <scope>NUCLEOTIDE SEQUENCE [LARGE SCALE GENOMIC DNA]</scope>
    <source>
        <strain evidence="2 3">FJAT-51614</strain>
    </source>
</reference>
<evidence type="ECO:0000259" key="1">
    <source>
        <dbReference type="Pfam" id="PF05239"/>
    </source>
</evidence>
<keyword evidence="3" id="KW-1185">Reference proteome</keyword>
<dbReference type="InterPro" id="IPR014238">
    <property type="entry name" value="Spore_YlmC/YmxH"/>
</dbReference>
<evidence type="ECO:0000313" key="2">
    <source>
        <dbReference type="EMBL" id="MEI4768527.1"/>
    </source>
</evidence>
<dbReference type="EMBL" id="JBAWSY010000001">
    <property type="protein sequence ID" value="MEI4768527.1"/>
    <property type="molecule type" value="Genomic_DNA"/>
</dbReference>
<dbReference type="Proteomes" id="UP001364890">
    <property type="component" value="Unassembled WGS sequence"/>
</dbReference>
<sequence length="92" mass="10577">MLLSELAEKELIQVKDGARYGKLANTELLFDPTTGKIQGFEVYQKSASFFQGNKANKKREFISWEEIILIGKDRILFNEADTFNDSSGYYEQ</sequence>
<gene>
    <name evidence="2" type="ORF">WAX74_02505</name>
</gene>
<name>A0ABU8F0L7_9BACI</name>